<protein>
    <submittedName>
        <fullName evidence="4">Uncharacterized protein</fullName>
    </submittedName>
</protein>
<keyword evidence="5" id="KW-1185">Reference proteome</keyword>
<dbReference type="EMBL" id="JASJQH010001289">
    <property type="protein sequence ID" value="KAK9761645.1"/>
    <property type="molecule type" value="Genomic_DNA"/>
</dbReference>
<evidence type="ECO:0000256" key="1">
    <source>
        <dbReference type="ARBA" id="ARBA00007119"/>
    </source>
</evidence>
<name>A0ABR2WJF2_9FUNG</name>
<comment type="caution">
    <text evidence="4">The sequence shown here is derived from an EMBL/GenBank/DDBJ whole genome shotgun (WGS) entry which is preliminary data.</text>
</comment>
<dbReference type="Gene3D" id="1.20.58.480">
    <property type="match status" value="1"/>
</dbReference>
<comment type="similarity">
    <text evidence="1">Belongs to the indoleamine 2,3-dioxygenase family.</text>
</comment>
<evidence type="ECO:0000313" key="4">
    <source>
        <dbReference type="EMBL" id="KAK9761645.1"/>
    </source>
</evidence>
<evidence type="ECO:0000256" key="2">
    <source>
        <dbReference type="ARBA" id="ARBA00022723"/>
    </source>
</evidence>
<dbReference type="PANTHER" id="PTHR28657:SF3">
    <property type="entry name" value="INDOLEAMINE 2,3-DIOXYGENASE"/>
    <property type="match status" value="1"/>
</dbReference>
<dbReference type="InterPro" id="IPR037217">
    <property type="entry name" value="Trp/Indoleamine_2_3_dOase-like"/>
</dbReference>
<sequence>MLRSAARLAFINTQKSFKSSNHVRTLASLSPFRQSGVCRNAQPVPFNTWDNIQPESQFIVTPKNGFLPREDPLVKLPSEFKELESLLERMPLKLPDGSNGLLWKGELGQAVTNELPIYNVDHIHDSQLLSALYRDYTFLASAYLLEPCDINFRTTGEYGLARDILPKNIAIPLVKVSEKIGAKPFMEYAMSYSLYNYQRIDKSKPADYPNLNLIRGFAGARSEHGFILVHVAMVAHSGKIVDAALRTLEAARQGDRAEFDSQLGIFRDVFSKINQVMETMWSRSEPADYPHFRTFIMGSKSQPMFPNGILYEGVHDKPLHFRGESGANDSMIPLADNLLELTSNMPTNPLTEVLRDFRSYRPVNHNRFLSFVDGKAREVGLRKFAEENGNSAAIYLQVMDQVRDFRHRHWMFTKEYIIKRMKHPVATGGSPIVTWLPNQLGAVLDSLVQTASQAILKPEGTSDNQKIIEEIMRKAETERRVLTREVNWLVEERGSKAAEVGL</sequence>
<dbReference type="Pfam" id="PF01231">
    <property type="entry name" value="IDO"/>
    <property type="match status" value="1"/>
</dbReference>
<organism evidence="4 5">
    <name type="scientific">Basidiobolus ranarum</name>
    <dbReference type="NCBI Taxonomy" id="34480"/>
    <lineage>
        <taxon>Eukaryota</taxon>
        <taxon>Fungi</taxon>
        <taxon>Fungi incertae sedis</taxon>
        <taxon>Zoopagomycota</taxon>
        <taxon>Entomophthoromycotina</taxon>
        <taxon>Basidiobolomycetes</taxon>
        <taxon>Basidiobolales</taxon>
        <taxon>Basidiobolaceae</taxon>
        <taxon>Basidiobolus</taxon>
    </lineage>
</organism>
<dbReference type="Proteomes" id="UP001479436">
    <property type="component" value="Unassembled WGS sequence"/>
</dbReference>
<keyword evidence="2" id="KW-0479">Metal-binding</keyword>
<evidence type="ECO:0000256" key="3">
    <source>
        <dbReference type="ARBA" id="ARBA00023004"/>
    </source>
</evidence>
<keyword evidence="3" id="KW-0408">Iron</keyword>
<evidence type="ECO:0000313" key="5">
    <source>
        <dbReference type="Proteomes" id="UP001479436"/>
    </source>
</evidence>
<accession>A0ABR2WJF2</accession>
<proteinExistence type="inferred from homology"/>
<gene>
    <name evidence="4" type="ORF">K7432_013307</name>
</gene>
<dbReference type="InterPro" id="IPR000898">
    <property type="entry name" value="Indolamine_dOase"/>
</dbReference>
<dbReference type="PANTHER" id="PTHR28657">
    <property type="entry name" value="INDOLEAMINE 2,3-DIOXYGENASE"/>
    <property type="match status" value="1"/>
</dbReference>
<reference evidence="4 5" key="1">
    <citation type="submission" date="2023-04" db="EMBL/GenBank/DDBJ databases">
        <title>Genome of Basidiobolus ranarum AG-B5.</title>
        <authorList>
            <person name="Stajich J.E."/>
            <person name="Carter-House D."/>
            <person name="Gryganskyi A."/>
        </authorList>
    </citation>
    <scope>NUCLEOTIDE SEQUENCE [LARGE SCALE GENOMIC DNA]</scope>
    <source>
        <strain evidence="4 5">AG-B5</strain>
    </source>
</reference>
<dbReference type="SUPFAM" id="SSF140959">
    <property type="entry name" value="Indolic compounds 2,3-dioxygenase-like"/>
    <property type="match status" value="1"/>
</dbReference>